<organism evidence="2 3">
    <name type="scientific">Synechococcus phage S-SSM5</name>
    <dbReference type="NCBI Taxonomy" id="445685"/>
    <lineage>
        <taxon>Viruses</taxon>
        <taxon>Duplodnaviria</taxon>
        <taxon>Heunggongvirae</taxon>
        <taxon>Uroviricota</taxon>
        <taxon>Caudoviricetes</taxon>
        <taxon>Pantevenvirales</taxon>
        <taxon>Kyanoviridae</taxon>
        <taxon>Glaucusvirus</taxon>
        <taxon>Glaucusvirus ssm5</taxon>
    </lineage>
</organism>
<dbReference type="KEGG" id="vg:10329174"/>
<gene>
    <name evidence="2" type="ORF">SSSM5_191</name>
</gene>
<protein>
    <submittedName>
        <fullName evidence="2">Uncharacterized protein</fullName>
    </submittedName>
</protein>
<dbReference type="Proteomes" id="UP000006526">
    <property type="component" value="Segment"/>
</dbReference>
<dbReference type="OrthoDB" id="24855at10239"/>
<proteinExistence type="predicted"/>
<keyword evidence="3" id="KW-1185">Reference proteome</keyword>
<evidence type="ECO:0000256" key="1">
    <source>
        <dbReference type="SAM" id="MobiDB-lite"/>
    </source>
</evidence>
<evidence type="ECO:0000313" key="2">
    <source>
        <dbReference type="EMBL" id="ADO97879.1"/>
    </source>
</evidence>
<sequence>MSSEESNKMSRQVPSQDFLSDAEWDPRRDFFNEVLDHQGQFENPHAELLWEAEKKKALQEQMRNTRHSVDKSQDFIDSGMTLITDTESDKYLKNVKTVSD</sequence>
<name>E3SKN1_9CAUD</name>
<dbReference type="EMBL" id="GU071097">
    <property type="protein sequence ID" value="ADO97879.1"/>
    <property type="molecule type" value="Genomic_DNA"/>
</dbReference>
<dbReference type="GeneID" id="10329174"/>
<dbReference type="RefSeq" id="YP_004324794.1">
    <property type="nucleotide sequence ID" value="NC_015289.1"/>
</dbReference>
<accession>E3SKN1</accession>
<reference evidence="2 3" key="1">
    <citation type="journal article" date="2010" name="Environ. Microbiol.">
        <title>Genomic analysis of oceanic cyanobacterial myoviruses compared with T4-like myoviruses from diverse hosts and environments.</title>
        <authorList>
            <person name="Sullivan M.B."/>
            <person name="Huang K.H."/>
            <person name="Ignacio-Espinoza J.C."/>
            <person name="Berlin A.M."/>
            <person name="Kelly L."/>
            <person name="Weigele P.R."/>
            <person name="DeFrancesco A.S."/>
            <person name="Kern S.E."/>
            <person name="Thompson L.R."/>
            <person name="Young S."/>
            <person name="Yandava C."/>
            <person name="Fu R."/>
            <person name="Krastins B."/>
            <person name="Chase M."/>
            <person name="Sarracino D."/>
            <person name="Osburne M.S."/>
            <person name="Henn M.R."/>
            <person name="Chisholm S.W."/>
        </authorList>
    </citation>
    <scope>NUCLEOTIDE SEQUENCE [LARGE SCALE GENOMIC DNA]</scope>
    <source>
        <strain evidence="2">8102-12</strain>
    </source>
</reference>
<feature type="region of interest" description="Disordered" evidence="1">
    <location>
        <begin position="1"/>
        <end position="21"/>
    </location>
</feature>
<feature type="compositionally biased region" description="Polar residues" evidence="1">
    <location>
        <begin position="9"/>
        <end position="18"/>
    </location>
</feature>
<evidence type="ECO:0000313" key="3">
    <source>
        <dbReference type="Proteomes" id="UP000006526"/>
    </source>
</evidence>